<dbReference type="Gramene" id="AET1Gv20230600.25">
    <property type="protein sequence ID" value="AET1Gv20230600.25"/>
    <property type="gene ID" value="AET1Gv20230600"/>
</dbReference>
<keyword evidence="1" id="KW-1133">Transmembrane helix</keyword>
<accession>A0A452XZF5</accession>
<keyword evidence="1" id="KW-0472">Membrane</keyword>
<reference evidence="3" key="2">
    <citation type="journal article" date="2017" name="Nat. Plants">
        <title>The Aegilops tauschii genome reveals multiple impacts of transposons.</title>
        <authorList>
            <person name="Zhao G."/>
            <person name="Zou C."/>
            <person name="Li K."/>
            <person name="Wang K."/>
            <person name="Li T."/>
            <person name="Gao L."/>
            <person name="Zhang X."/>
            <person name="Wang H."/>
            <person name="Yang Z."/>
            <person name="Liu X."/>
            <person name="Jiang W."/>
            <person name="Mao L."/>
            <person name="Kong X."/>
            <person name="Jiao Y."/>
            <person name="Jia J."/>
        </authorList>
    </citation>
    <scope>NUCLEOTIDE SEQUENCE [LARGE SCALE GENOMIC DNA]</scope>
    <source>
        <strain evidence="3">cv. AL8/78</strain>
    </source>
</reference>
<keyword evidence="3" id="KW-1185">Reference proteome</keyword>
<evidence type="ECO:0000313" key="3">
    <source>
        <dbReference type="Proteomes" id="UP000015105"/>
    </source>
</evidence>
<dbReference type="EnsemblPlants" id="AET1Gv20230600.27">
    <property type="protein sequence ID" value="AET1Gv20230600.27"/>
    <property type="gene ID" value="AET1Gv20230600"/>
</dbReference>
<keyword evidence="1" id="KW-0812">Transmembrane</keyword>
<dbReference type="Gramene" id="AET1Gv20230600.6">
    <property type="protein sequence ID" value="AET1Gv20230600.6"/>
    <property type="gene ID" value="AET1Gv20230600"/>
</dbReference>
<dbReference type="EnsemblPlants" id="AET1Gv20230600.22">
    <property type="protein sequence ID" value="AET1Gv20230600.22"/>
    <property type="gene ID" value="AET1Gv20230600"/>
</dbReference>
<dbReference type="Proteomes" id="UP000015105">
    <property type="component" value="Chromosome 1D"/>
</dbReference>
<dbReference type="Gramene" id="AET1Gv20230600.22">
    <property type="protein sequence ID" value="AET1Gv20230600.22"/>
    <property type="gene ID" value="AET1Gv20230600"/>
</dbReference>
<dbReference type="EnsemblPlants" id="AET1Gv20230600.25">
    <property type="protein sequence ID" value="AET1Gv20230600.25"/>
    <property type="gene ID" value="AET1Gv20230600"/>
</dbReference>
<protein>
    <submittedName>
        <fullName evidence="2">Uncharacterized protein</fullName>
    </submittedName>
</protein>
<sequence>MKPRSQSPNQRFHLVRSSWKNSCGCIAQVCIQSGSAAVAQLEHPDMGVIPNITVGVTRTSASSPSSPRGSDRVRMGMGGGWSSRWPVSILGGLILLAALAGFVGAHWGRRRLPLAFYLFVGGRSACRHRRSGREGSTELCSMAMASGRGGGRRLAVARETTRGRVDSRRWGRKHTGGEEGRWGRASCCGSVFLA</sequence>
<proteinExistence type="predicted"/>
<evidence type="ECO:0000313" key="2">
    <source>
        <dbReference type="EnsemblPlants" id="AET1Gv20230600.22"/>
    </source>
</evidence>
<name>A0A452XZF5_AEGTS</name>
<dbReference type="EnsemblPlants" id="AET1Gv20230600.6">
    <property type="protein sequence ID" value="AET1Gv20230600.6"/>
    <property type="gene ID" value="AET1Gv20230600"/>
</dbReference>
<organism evidence="2 3">
    <name type="scientific">Aegilops tauschii subsp. strangulata</name>
    <name type="common">Goatgrass</name>
    <dbReference type="NCBI Taxonomy" id="200361"/>
    <lineage>
        <taxon>Eukaryota</taxon>
        <taxon>Viridiplantae</taxon>
        <taxon>Streptophyta</taxon>
        <taxon>Embryophyta</taxon>
        <taxon>Tracheophyta</taxon>
        <taxon>Spermatophyta</taxon>
        <taxon>Magnoliopsida</taxon>
        <taxon>Liliopsida</taxon>
        <taxon>Poales</taxon>
        <taxon>Poaceae</taxon>
        <taxon>BOP clade</taxon>
        <taxon>Pooideae</taxon>
        <taxon>Triticodae</taxon>
        <taxon>Triticeae</taxon>
        <taxon>Triticinae</taxon>
        <taxon>Aegilops</taxon>
    </lineage>
</organism>
<evidence type="ECO:0000256" key="1">
    <source>
        <dbReference type="SAM" id="Phobius"/>
    </source>
</evidence>
<reference evidence="2" key="3">
    <citation type="journal article" date="2017" name="Nature">
        <title>Genome sequence of the progenitor of the wheat D genome Aegilops tauschii.</title>
        <authorList>
            <person name="Luo M.C."/>
            <person name="Gu Y.Q."/>
            <person name="Puiu D."/>
            <person name="Wang H."/>
            <person name="Twardziok S.O."/>
            <person name="Deal K.R."/>
            <person name="Huo N."/>
            <person name="Zhu T."/>
            <person name="Wang L."/>
            <person name="Wang Y."/>
            <person name="McGuire P.E."/>
            <person name="Liu S."/>
            <person name="Long H."/>
            <person name="Ramasamy R.K."/>
            <person name="Rodriguez J.C."/>
            <person name="Van S.L."/>
            <person name="Yuan L."/>
            <person name="Wang Z."/>
            <person name="Xia Z."/>
            <person name="Xiao L."/>
            <person name="Anderson O.D."/>
            <person name="Ouyang S."/>
            <person name="Liang Y."/>
            <person name="Zimin A.V."/>
            <person name="Pertea G."/>
            <person name="Qi P."/>
            <person name="Bennetzen J.L."/>
            <person name="Dai X."/>
            <person name="Dawson M.W."/>
            <person name="Muller H.G."/>
            <person name="Kugler K."/>
            <person name="Rivarola-Duarte L."/>
            <person name="Spannagl M."/>
            <person name="Mayer K.F.X."/>
            <person name="Lu F.H."/>
            <person name="Bevan M.W."/>
            <person name="Leroy P."/>
            <person name="Li P."/>
            <person name="You F.M."/>
            <person name="Sun Q."/>
            <person name="Liu Z."/>
            <person name="Lyons E."/>
            <person name="Wicker T."/>
            <person name="Salzberg S.L."/>
            <person name="Devos K.M."/>
            <person name="Dvorak J."/>
        </authorList>
    </citation>
    <scope>NUCLEOTIDE SEQUENCE [LARGE SCALE GENOMIC DNA]</scope>
    <source>
        <strain evidence="2">cv. AL8/78</strain>
    </source>
</reference>
<reference evidence="2" key="5">
    <citation type="journal article" date="2021" name="G3 (Bethesda)">
        <title>Aegilops tauschii genome assembly Aet v5.0 features greater sequence contiguity and improved annotation.</title>
        <authorList>
            <person name="Wang L."/>
            <person name="Zhu T."/>
            <person name="Rodriguez J.C."/>
            <person name="Deal K.R."/>
            <person name="Dubcovsky J."/>
            <person name="McGuire P.E."/>
            <person name="Lux T."/>
            <person name="Spannagl M."/>
            <person name="Mayer K.F.X."/>
            <person name="Baldrich P."/>
            <person name="Meyers B.C."/>
            <person name="Huo N."/>
            <person name="Gu Y.Q."/>
            <person name="Zhou H."/>
            <person name="Devos K.M."/>
            <person name="Bennetzen J.L."/>
            <person name="Unver T."/>
            <person name="Budak H."/>
            <person name="Gulick P.J."/>
            <person name="Galiba G."/>
            <person name="Kalapos B."/>
            <person name="Nelson D.R."/>
            <person name="Li P."/>
            <person name="You F.M."/>
            <person name="Luo M.C."/>
            <person name="Dvorak J."/>
        </authorList>
    </citation>
    <scope>NUCLEOTIDE SEQUENCE [LARGE SCALE GENOMIC DNA]</scope>
    <source>
        <strain evidence="2">cv. AL8/78</strain>
    </source>
</reference>
<feature type="transmembrane region" description="Helical" evidence="1">
    <location>
        <begin position="85"/>
        <end position="107"/>
    </location>
</feature>
<dbReference type="AlphaFoldDB" id="A0A452XZF5"/>
<reference evidence="2" key="4">
    <citation type="submission" date="2019-03" db="UniProtKB">
        <authorList>
            <consortium name="EnsemblPlants"/>
        </authorList>
    </citation>
    <scope>IDENTIFICATION</scope>
</reference>
<reference evidence="3" key="1">
    <citation type="journal article" date="2014" name="Science">
        <title>Ancient hybridizations among the ancestral genomes of bread wheat.</title>
        <authorList>
            <consortium name="International Wheat Genome Sequencing Consortium,"/>
            <person name="Marcussen T."/>
            <person name="Sandve S.R."/>
            <person name="Heier L."/>
            <person name="Spannagl M."/>
            <person name="Pfeifer M."/>
            <person name="Jakobsen K.S."/>
            <person name="Wulff B.B."/>
            <person name="Steuernagel B."/>
            <person name="Mayer K.F."/>
            <person name="Olsen O.A."/>
        </authorList>
    </citation>
    <scope>NUCLEOTIDE SEQUENCE [LARGE SCALE GENOMIC DNA]</scope>
    <source>
        <strain evidence="3">cv. AL8/78</strain>
    </source>
</reference>
<dbReference type="Gramene" id="AET1Gv20230600.27">
    <property type="protein sequence ID" value="AET1Gv20230600.27"/>
    <property type="gene ID" value="AET1Gv20230600"/>
</dbReference>